<evidence type="ECO:0000256" key="1">
    <source>
        <dbReference type="ARBA" id="ARBA00001974"/>
    </source>
</evidence>
<dbReference type="EC" id="1.1.99.2" evidence="7"/>
<dbReference type="SUPFAM" id="SSF51905">
    <property type="entry name" value="FAD/NAD(P)-binding domain"/>
    <property type="match status" value="1"/>
</dbReference>
<keyword evidence="2" id="KW-0285">Flavoprotein</keyword>
<dbReference type="GO" id="GO:0047545">
    <property type="term" value="F:(S)-2-hydroxyglutarate dehydrogenase activity"/>
    <property type="evidence" value="ECO:0007669"/>
    <property type="project" value="UniProtKB-EC"/>
</dbReference>
<evidence type="ECO:0000313" key="11">
    <source>
        <dbReference type="Proteomes" id="UP000620104"/>
    </source>
</evidence>
<dbReference type="OrthoDB" id="498204at2759"/>
<evidence type="ECO:0000259" key="9">
    <source>
        <dbReference type="Pfam" id="PF01266"/>
    </source>
</evidence>
<accession>A0A8H3TRW9</accession>
<evidence type="ECO:0000256" key="7">
    <source>
        <dbReference type="ARBA" id="ARBA00038878"/>
    </source>
</evidence>
<dbReference type="EMBL" id="BLZA01000017">
    <property type="protein sequence ID" value="GHJ86102.1"/>
    <property type="molecule type" value="Genomic_DNA"/>
</dbReference>
<reference evidence="10" key="1">
    <citation type="submission" date="2020-07" db="EMBL/GenBank/DDBJ databases">
        <title>Draft Genome Sequence of a Deep-Sea Yeast, Naganishia (Cryptococcus) liquefaciens strain N6.</title>
        <authorList>
            <person name="Han Y.W."/>
            <person name="Kajitani R."/>
            <person name="Morimoto H."/>
            <person name="Parhat M."/>
            <person name="Tsubouchi H."/>
            <person name="Bakenova O."/>
            <person name="Ogata M."/>
            <person name="Argunhan B."/>
            <person name="Aoki R."/>
            <person name="Kajiwara S."/>
            <person name="Itoh T."/>
            <person name="Iwasaki H."/>
        </authorList>
    </citation>
    <scope>NUCLEOTIDE SEQUENCE</scope>
    <source>
        <strain evidence="10">N6</strain>
    </source>
</reference>
<dbReference type="InterPro" id="IPR036188">
    <property type="entry name" value="FAD/NAD-bd_sf"/>
</dbReference>
<evidence type="ECO:0000256" key="8">
    <source>
        <dbReference type="ARBA" id="ARBA00041137"/>
    </source>
</evidence>
<evidence type="ECO:0000256" key="6">
    <source>
        <dbReference type="ARBA" id="ARBA00037941"/>
    </source>
</evidence>
<feature type="domain" description="FAD dependent oxidoreductase" evidence="9">
    <location>
        <begin position="32"/>
        <end position="458"/>
    </location>
</feature>
<dbReference type="Gene3D" id="3.30.9.10">
    <property type="entry name" value="D-Amino Acid Oxidase, subunit A, domain 2"/>
    <property type="match status" value="1"/>
</dbReference>
<dbReference type="Proteomes" id="UP000620104">
    <property type="component" value="Unassembled WGS sequence"/>
</dbReference>
<sequence>MRISKHLLRASEGALRNAKPPYEYRQPDFEVDHLVVGGGVIGLACAAKLATALPDKTTYLVERHSKIGQETSSRNSEVIHAGIYYPLNSLKSQYCVRGRELLYERCERLGIGHKKTGKLILATSKGQIQYLDQVHASLQHPILQTKTHSPMTGLGVPTYFLGPNEAMDLEPDLGPNVLAAMLSTESGIVDSHALMESLEAEITGQLSPQGNASADSGNGSVVLGTKVVRIDPYRDEAGGRHSGPVTGWVVQTLTEGSTQPDTILTKALILSAGLSCVHLINPLLPPAERLTAYYAKGSYLSYKGPGVKSVQRLLYPCPQEGLAGLGTHLTIDLAGNIKFGPDVEHLFVKGSSNKALTELGMADDEDEDDPDWWQAHLTPSPQRKEEMSQAIQDYLPNIDPDLLTPDYAGIRPNVAPPGSPFTDFHISYNPGERPGLIALCGFNSPGLTSSLAVAQDVEEMIRQDYWGLP</sequence>
<dbReference type="Pfam" id="PF01266">
    <property type="entry name" value="DAO"/>
    <property type="match status" value="1"/>
</dbReference>
<keyword evidence="4" id="KW-0560">Oxidoreductase</keyword>
<dbReference type="PANTHER" id="PTHR43104:SF4">
    <property type="entry name" value="L-2-HYDROXYGLUTARATE DEHYDROGENASE, MITOCHONDRIAL"/>
    <property type="match status" value="1"/>
</dbReference>
<dbReference type="Gene3D" id="3.50.50.60">
    <property type="entry name" value="FAD/NAD(P)-binding domain"/>
    <property type="match status" value="1"/>
</dbReference>
<protein>
    <recommendedName>
        <fullName evidence="8">L-2-hydroxyglutarate dehydrogenase, mitochondrial</fullName>
        <ecNumber evidence="7">1.1.99.2</ecNumber>
    </recommendedName>
</protein>
<dbReference type="InterPro" id="IPR006076">
    <property type="entry name" value="FAD-dep_OxRdtase"/>
</dbReference>
<keyword evidence="3" id="KW-0274">FAD</keyword>
<name>A0A8H3TRW9_9TREE</name>
<evidence type="ECO:0000256" key="4">
    <source>
        <dbReference type="ARBA" id="ARBA00023002"/>
    </source>
</evidence>
<dbReference type="AlphaFoldDB" id="A0A8H3TRW9"/>
<gene>
    <name evidence="10" type="ORF">NliqN6_2504</name>
</gene>
<evidence type="ECO:0000313" key="10">
    <source>
        <dbReference type="EMBL" id="GHJ86102.1"/>
    </source>
</evidence>
<comment type="similarity">
    <text evidence="6">Belongs to the L2HGDH family.</text>
</comment>
<dbReference type="PANTHER" id="PTHR43104">
    <property type="entry name" value="L-2-HYDROXYGLUTARATE DEHYDROGENASE, MITOCHONDRIAL"/>
    <property type="match status" value="1"/>
</dbReference>
<evidence type="ECO:0000256" key="5">
    <source>
        <dbReference type="ARBA" id="ARBA00036066"/>
    </source>
</evidence>
<comment type="caution">
    <text evidence="10">The sequence shown here is derived from an EMBL/GenBank/DDBJ whole genome shotgun (WGS) entry which is preliminary data.</text>
</comment>
<comment type="cofactor">
    <cofactor evidence="1">
        <name>FAD</name>
        <dbReference type="ChEBI" id="CHEBI:57692"/>
    </cofactor>
</comment>
<proteinExistence type="inferred from homology"/>
<evidence type="ECO:0000256" key="2">
    <source>
        <dbReference type="ARBA" id="ARBA00022630"/>
    </source>
</evidence>
<evidence type="ECO:0000256" key="3">
    <source>
        <dbReference type="ARBA" id="ARBA00022827"/>
    </source>
</evidence>
<comment type="catalytic activity">
    <reaction evidence="5">
        <text>(S)-2-hydroxyglutarate + A = 2-oxoglutarate + AH2</text>
        <dbReference type="Rhea" id="RHEA:21252"/>
        <dbReference type="ChEBI" id="CHEBI:13193"/>
        <dbReference type="ChEBI" id="CHEBI:16782"/>
        <dbReference type="ChEBI" id="CHEBI:16810"/>
        <dbReference type="ChEBI" id="CHEBI:17499"/>
        <dbReference type="EC" id="1.1.99.2"/>
    </reaction>
</comment>
<organism evidence="10 11">
    <name type="scientific">Naganishia liquefaciens</name>
    <dbReference type="NCBI Taxonomy" id="104408"/>
    <lineage>
        <taxon>Eukaryota</taxon>
        <taxon>Fungi</taxon>
        <taxon>Dikarya</taxon>
        <taxon>Basidiomycota</taxon>
        <taxon>Agaricomycotina</taxon>
        <taxon>Tremellomycetes</taxon>
        <taxon>Filobasidiales</taxon>
        <taxon>Filobasidiaceae</taxon>
        <taxon>Naganishia</taxon>
    </lineage>
</organism>
<keyword evidence="11" id="KW-1185">Reference proteome</keyword>